<keyword evidence="3" id="KW-1185">Reference proteome</keyword>
<reference evidence="3" key="1">
    <citation type="journal article" date="2019" name="Int. J. Syst. Evol. Microbiol.">
        <title>The Global Catalogue of Microorganisms (GCM) 10K type strain sequencing project: providing services to taxonomists for standard genome sequencing and annotation.</title>
        <authorList>
            <consortium name="The Broad Institute Genomics Platform"/>
            <consortium name="The Broad Institute Genome Sequencing Center for Infectious Disease"/>
            <person name="Wu L."/>
            <person name="Ma J."/>
        </authorList>
    </citation>
    <scope>NUCLEOTIDE SEQUENCE [LARGE SCALE GENOMIC DNA]</scope>
    <source>
        <strain evidence="3">JCM 18303</strain>
    </source>
</reference>
<evidence type="ECO:0000313" key="3">
    <source>
        <dbReference type="Proteomes" id="UP001428817"/>
    </source>
</evidence>
<dbReference type="EMBL" id="BAABJP010000026">
    <property type="protein sequence ID" value="GAA5162077.1"/>
    <property type="molecule type" value="Genomic_DNA"/>
</dbReference>
<organism evidence="2 3">
    <name type="scientific">Pseudonocardia eucalypti</name>
    <dbReference type="NCBI Taxonomy" id="648755"/>
    <lineage>
        <taxon>Bacteria</taxon>
        <taxon>Bacillati</taxon>
        <taxon>Actinomycetota</taxon>
        <taxon>Actinomycetes</taxon>
        <taxon>Pseudonocardiales</taxon>
        <taxon>Pseudonocardiaceae</taxon>
        <taxon>Pseudonocardia</taxon>
    </lineage>
</organism>
<name>A0ABP9QHK0_9PSEU</name>
<keyword evidence="1" id="KW-1133">Transmembrane helix</keyword>
<accession>A0ABP9QHK0</accession>
<sequence length="245" mass="27654">MTYLIAVISSLIVTNIELSLRGRRAPFGDVKLKAFWWWSTVVILDCGISVAVVAGLVQAKTAETGVVASNDPWVLGLMIGTFAPLALRSPIRETPVRGQNAKVGLTYYYDVWRLYCLYALDERFTRLFRKEVRETRTLWMANGVHSRFILAELEAQLENHLTISEETKSETLHHANAALTLPDEELKMEALIKVLKDGRFSAVLDNLDSANLTMVREWEMRTEKAVEIDLGVEWTELPTDDPSDA</sequence>
<gene>
    <name evidence="2" type="ORF">GCM10023321_47120</name>
</gene>
<keyword evidence="1" id="KW-0812">Transmembrane</keyword>
<proteinExistence type="predicted"/>
<comment type="caution">
    <text evidence="2">The sequence shown here is derived from an EMBL/GenBank/DDBJ whole genome shotgun (WGS) entry which is preliminary data.</text>
</comment>
<evidence type="ECO:0000256" key="1">
    <source>
        <dbReference type="SAM" id="Phobius"/>
    </source>
</evidence>
<feature type="transmembrane region" description="Helical" evidence="1">
    <location>
        <begin position="35"/>
        <end position="57"/>
    </location>
</feature>
<dbReference type="RefSeq" id="WP_185065977.1">
    <property type="nucleotide sequence ID" value="NZ_BAABJP010000026.1"/>
</dbReference>
<evidence type="ECO:0008006" key="4">
    <source>
        <dbReference type="Google" id="ProtNLM"/>
    </source>
</evidence>
<dbReference type="Proteomes" id="UP001428817">
    <property type="component" value="Unassembled WGS sequence"/>
</dbReference>
<protein>
    <recommendedName>
        <fullName evidence="4">SMODS and SLOG-associating 2TM effector domain-containing protein</fullName>
    </recommendedName>
</protein>
<keyword evidence="1" id="KW-0472">Membrane</keyword>
<evidence type="ECO:0000313" key="2">
    <source>
        <dbReference type="EMBL" id="GAA5162077.1"/>
    </source>
</evidence>